<dbReference type="InterPro" id="IPR003311">
    <property type="entry name" value="AUX_IAA"/>
</dbReference>
<keyword evidence="8 10" id="KW-0927">Auxin signaling pathway</keyword>
<reference evidence="14" key="1">
    <citation type="submission" date="2025-08" db="UniProtKB">
        <authorList>
            <consortium name="RefSeq"/>
        </authorList>
    </citation>
    <scope>IDENTIFICATION</scope>
    <source>
        <tissue evidence="14">Seedling</tissue>
    </source>
</reference>
<evidence type="ECO:0000256" key="7">
    <source>
        <dbReference type="ARBA" id="ARBA00023242"/>
    </source>
</evidence>
<evidence type="ECO:0000256" key="9">
    <source>
        <dbReference type="ARBA" id="ARBA00025283"/>
    </source>
</evidence>
<evidence type="ECO:0000256" key="3">
    <source>
        <dbReference type="ARBA" id="ARBA00011726"/>
    </source>
</evidence>
<dbReference type="SUPFAM" id="SSF54277">
    <property type="entry name" value="CAD &amp; PB1 domains"/>
    <property type="match status" value="1"/>
</dbReference>
<keyword evidence="5 10" id="KW-0805">Transcription regulation</keyword>
<evidence type="ECO:0000259" key="12">
    <source>
        <dbReference type="PROSITE" id="PS51745"/>
    </source>
</evidence>
<dbReference type="InterPro" id="IPR053793">
    <property type="entry name" value="PB1-like"/>
</dbReference>
<evidence type="ECO:0000256" key="2">
    <source>
        <dbReference type="ARBA" id="ARBA00006728"/>
    </source>
</evidence>
<dbReference type="Pfam" id="PF02309">
    <property type="entry name" value="AUX_IAA"/>
    <property type="match status" value="1"/>
</dbReference>
<dbReference type="PANTHER" id="PTHR31734:SF94">
    <property type="entry name" value="AUXIN-RESPONSIVE PROTEIN IAA30"/>
    <property type="match status" value="1"/>
</dbReference>
<name>A0ABM3IWI2_ZIZJJ</name>
<comment type="subunit">
    <text evidence="3 10">Homodimers and heterodimers.</text>
</comment>
<evidence type="ECO:0000256" key="10">
    <source>
        <dbReference type="RuleBase" id="RU004549"/>
    </source>
</evidence>
<accession>A0ABM3IWI2</accession>
<sequence>MGRAATCSSSSSSNIDSCCSNHSHWPDRDLTTDLRLGLSISASTDDHHQHHQPHNACSIENPSRSSRVEENQYYSSGQLDAWVKENDETNELMESGNDECDENRNNDTDGNGSRIGSGNGRLYVKVYMEGHPIGRKLNVLAHDGYQHLISTLDQMFNTNILWGAEVDETLTHMTHNCDDFHVLTYEDEEGDWMMVGDVPWEMFLTTVRRLKITRACPC</sequence>
<evidence type="ECO:0000256" key="4">
    <source>
        <dbReference type="ARBA" id="ARBA00022491"/>
    </source>
</evidence>
<feature type="domain" description="PB1" evidence="12">
    <location>
        <begin position="121"/>
        <end position="218"/>
    </location>
</feature>
<evidence type="ECO:0000256" key="8">
    <source>
        <dbReference type="ARBA" id="ARBA00023294"/>
    </source>
</evidence>
<organism evidence="13 14">
    <name type="scientific">Ziziphus jujuba</name>
    <name type="common">Chinese jujube</name>
    <name type="synonym">Ziziphus sativa</name>
    <dbReference type="NCBI Taxonomy" id="326968"/>
    <lineage>
        <taxon>Eukaryota</taxon>
        <taxon>Viridiplantae</taxon>
        <taxon>Streptophyta</taxon>
        <taxon>Embryophyta</taxon>
        <taxon>Tracheophyta</taxon>
        <taxon>Spermatophyta</taxon>
        <taxon>Magnoliopsida</taxon>
        <taxon>eudicotyledons</taxon>
        <taxon>Gunneridae</taxon>
        <taxon>Pentapetalae</taxon>
        <taxon>rosids</taxon>
        <taxon>fabids</taxon>
        <taxon>Rosales</taxon>
        <taxon>Rhamnaceae</taxon>
        <taxon>Paliureae</taxon>
        <taxon>Ziziphus</taxon>
    </lineage>
</organism>
<proteinExistence type="inferred from homology"/>
<comment type="similarity">
    <text evidence="2 10">Belongs to the Aux/IAA family.</text>
</comment>
<evidence type="ECO:0000256" key="1">
    <source>
        <dbReference type="ARBA" id="ARBA00004123"/>
    </source>
</evidence>
<evidence type="ECO:0000313" key="13">
    <source>
        <dbReference type="Proteomes" id="UP001652623"/>
    </source>
</evidence>
<dbReference type="PROSITE" id="PS51745">
    <property type="entry name" value="PB1"/>
    <property type="match status" value="1"/>
</dbReference>
<dbReference type="Proteomes" id="UP001652623">
    <property type="component" value="Chromosome 9"/>
</dbReference>
<evidence type="ECO:0000256" key="5">
    <source>
        <dbReference type="ARBA" id="ARBA00023015"/>
    </source>
</evidence>
<gene>
    <name evidence="14" type="primary">LOC107426187</name>
</gene>
<evidence type="ECO:0000313" key="14">
    <source>
        <dbReference type="RefSeq" id="XP_048336635.2"/>
    </source>
</evidence>
<feature type="region of interest" description="Disordered" evidence="11">
    <location>
        <begin position="44"/>
        <end position="68"/>
    </location>
</feature>
<dbReference type="InterPro" id="IPR033389">
    <property type="entry name" value="AUX/IAA_dom"/>
</dbReference>
<dbReference type="PANTHER" id="PTHR31734">
    <property type="entry name" value="AUXIN-RESPONSIVE PROTEIN IAA17"/>
    <property type="match status" value="1"/>
</dbReference>
<comment type="function">
    <text evidence="9">Aux/IAA proteins are short-lived transcriptional factors that function as repressors of early auxin response genes at low auxin concentrations. Repression is thought to result from the interaction with auxin response factors (ARFs), proteins that bind to the auxin-responsive promoter element (AuxRE). Formation of heterodimers with ARF proteins may alter their ability to modulate early auxin response genes expression.</text>
</comment>
<dbReference type="GeneID" id="107426187"/>
<protein>
    <recommendedName>
        <fullName evidence="10">Auxin-responsive protein</fullName>
    </recommendedName>
</protein>
<feature type="region of interest" description="Disordered" evidence="11">
    <location>
        <begin position="93"/>
        <end position="115"/>
    </location>
</feature>
<evidence type="ECO:0000256" key="6">
    <source>
        <dbReference type="ARBA" id="ARBA00023163"/>
    </source>
</evidence>
<dbReference type="RefSeq" id="XP_048336635.2">
    <property type="nucleotide sequence ID" value="XM_048480678.2"/>
</dbReference>
<keyword evidence="4 10" id="KW-0678">Repressor</keyword>
<dbReference type="Gene3D" id="3.10.20.90">
    <property type="entry name" value="Phosphatidylinositol 3-kinase Catalytic Subunit, Chain A, domain 1"/>
    <property type="match status" value="1"/>
</dbReference>
<keyword evidence="6 10" id="KW-0804">Transcription</keyword>
<keyword evidence="13" id="KW-1185">Reference proteome</keyword>
<keyword evidence="7 10" id="KW-0539">Nucleus</keyword>
<comment type="subcellular location">
    <subcellularLocation>
        <location evidence="1 10">Nucleus</location>
    </subcellularLocation>
</comment>
<evidence type="ECO:0000256" key="11">
    <source>
        <dbReference type="SAM" id="MobiDB-lite"/>
    </source>
</evidence>